<organism evidence="3 4">
    <name type="scientific">Heterodermia speciosa</name>
    <dbReference type="NCBI Taxonomy" id="116794"/>
    <lineage>
        <taxon>Eukaryota</taxon>
        <taxon>Fungi</taxon>
        <taxon>Dikarya</taxon>
        <taxon>Ascomycota</taxon>
        <taxon>Pezizomycotina</taxon>
        <taxon>Lecanoromycetes</taxon>
        <taxon>OSLEUM clade</taxon>
        <taxon>Lecanoromycetidae</taxon>
        <taxon>Caliciales</taxon>
        <taxon>Physciaceae</taxon>
        <taxon>Heterodermia</taxon>
    </lineage>
</organism>
<dbReference type="OrthoDB" id="342264at2759"/>
<dbReference type="Gene3D" id="3.40.50.10190">
    <property type="entry name" value="BRCT domain"/>
    <property type="match status" value="1"/>
</dbReference>
<dbReference type="InterPro" id="IPR036420">
    <property type="entry name" value="BRCT_dom_sf"/>
</dbReference>
<reference evidence="3" key="1">
    <citation type="submission" date="2021-03" db="EMBL/GenBank/DDBJ databases">
        <authorList>
            <person name="Tagirdzhanova G."/>
        </authorList>
    </citation>
    <scope>NUCLEOTIDE SEQUENCE</scope>
</reference>
<dbReference type="AlphaFoldDB" id="A0A8H3ECF6"/>
<dbReference type="SMART" id="SM00292">
    <property type="entry name" value="BRCT"/>
    <property type="match status" value="1"/>
</dbReference>
<sequence length="341" mass="39054">MKYPLKRFTIAVTGDFGRARTHEKIKQWTEHNGGEFSREISKKVTHLVCSKEHYKTAAPLVLQAKHIPSIKIVSYDWLEDSLMNHRPLPEDPYYLMKRRVLRDAEKRAKKKEIRKQNIKKGMKLFEQGCLEFKEVMGSDGYQIYRDHTSFPYDITLVRANLLENKHSACHLKVRPPPLPSFFSSPPPIFPIVRPPLLSRARVHIINVRAQRLQLYQSHSVPRYYACFVRYSESGHGKMTEVLAPAGSSLEGAMGVFQMFFALKTGVVWEERLLPREKREETMFVYRPPGEGEPRGLLEGEEISKRDAVALESLVRQVEARELGLTRGEYEGSAPSGSSVSG</sequence>
<dbReference type="EMBL" id="CAJPDS010000001">
    <property type="protein sequence ID" value="CAF9902862.1"/>
    <property type="molecule type" value="Genomic_DNA"/>
</dbReference>
<dbReference type="Proteomes" id="UP000664521">
    <property type="component" value="Unassembled WGS sequence"/>
</dbReference>
<dbReference type="SUPFAM" id="SSF52113">
    <property type="entry name" value="BRCT domain"/>
    <property type="match status" value="1"/>
</dbReference>
<name>A0A8H3ECF6_9LECA</name>
<accession>A0A8H3ECF6</accession>
<evidence type="ECO:0000259" key="1">
    <source>
        <dbReference type="PROSITE" id="PS50172"/>
    </source>
</evidence>
<evidence type="ECO:0008006" key="5">
    <source>
        <dbReference type="Google" id="ProtNLM"/>
    </source>
</evidence>
<dbReference type="PROSITE" id="PS50172">
    <property type="entry name" value="BRCT"/>
    <property type="match status" value="1"/>
</dbReference>
<comment type="caution">
    <text evidence="3">The sequence shown here is derived from an EMBL/GenBank/DDBJ whole genome shotgun (WGS) entry which is preliminary data.</text>
</comment>
<dbReference type="PROSITE" id="PS51977">
    <property type="entry name" value="WGR"/>
    <property type="match status" value="1"/>
</dbReference>
<keyword evidence="4" id="KW-1185">Reference proteome</keyword>
<dbReference type="InterPro" id="IPR053036">
    <property type="entry name" value="CellCycle_DNARepair_Reg"/>
</dbReference>
<gene>
    <name evidence="3" type="ORF">HETSPECPRED_000037</name>
</gene>
<dbReference type="InterPro" id="IPR001357">
    <property type="entry name" value="BRCT_dom"/>
</dbReference>
<dbReference type="PANTHER" id="PTHR47667:SF1">
    <property type="entry name" value="REGULATOR OF TY1 TRANSPOSITION PROTEIN 107"/>
    <property type="match status" value="1"/>
</dbReference>
<feature type="domain" description="WGR" evidence="2">
    <location>
        <begin position="140"/>
        <end position="282"/>
    </location>
</feature>
<protein>
    <recommendedName>
        <fullName evidence="5">BRCT domain-containing protein</fullName>
    </recommendedName>
</protein>
<feature type="domain" description="BRCT" evidence="1">
    <location>
        <begin position="1"/>
        <end position="95"/>
    </location>
</feature>
<evidence type="ECO:0000313" key="4">
    <source>
        <dbReference type="Proteomes" id="UP000664521"/>
    </source>
</evidence>
<dbReference type="InterPro" id="IPR008893">
    <property type="entry name" value="WGR_domain"/>
</dbReference>
<dbReference type="PANTHER" id="PTHR47667">
    <property type="entry name" value="REGULATOR OF TY1 TRANSPOSITION PROTEIN 107"/>
    <property type="match status" value="1"/>
</dbReference>
<evidence type="ECO:0000313" key="3">
    <source>
        <dbReference type="EMBL" id="CAF9902862.1"/>
    </source>
</evidence>
<evidence type="ECO:0000259" key="2">
    <source>
        <dbReference type="PROSITE" id="PS51977"/>
    </source>
</evidence>
<proteinExistence type="predicted"/>
<dbReference type="Pfam" id="PF00533">
    <property type="entry name" value="BRCT"/>
    <property type="match status" value="1"/>
</dbReference>